<feature type="transmembrane region" description="Helical" evidence="9">
    <location>
        <begin position="505"/>
        <end position="527"/>
    </location>
</feature>
<dbReference type="GO" id="GO:0022857">
    <property type="term" value="F:transmembrane transporter activity"/>
    <property type="evidence" value="ECO:0007669"/>
    <property type="project" value="InterPro"/>
</dbReference>
<comment type="subcellular location">
    <subcellularLocation>
        <location evidence="1">Cell membrane</location>
        <topology evidence="1">Multi-pass membrane protein</topology>
    </subcellularLocation>
</comment>
<organism evidence="11 12">
    <name type="scientific">Nakamurella aerolata</name>
    <dbReference type="NCBI Taxonomy" id="1656892"/>
    <lineage>
        <taxon>Bacteria</taxon>
        <taxon>Bacillati</taxon>
        <taxon>Actinomycetota</taxon>
        <taxon>Actinomycetes</taxon>
        <taxon>Nakamurellales</taxon>
        <taxon>Nakamurellaceae</taxon>
        <taxon>Nakamurella</taxon>
    </lineage>
</organism>
<evidence type="ECO:0000259" key="10">
    <source>
        <dbReference type="PROSITE" id="PS50850"/>
    </source>
</evidence>
<dbReference type="PANTHER" id="PTHR42718">
    <property type="entry name" value="MAJOR FACILITATOR SUPERFAMILY MULTIDRUG TRANSPORTER MFSC"/>
    <property type="match status" value="1"/>
</dbReference>
<dbReference type="Gene3D" id="1.20.1720.10">
    <property type="entry name" value="Multidrug resistance protein D"/>
    <property type="match status" value="1"/>
</dbReference>
<dbReference type="EMBL" id="JABEND010000001">
    <property type="protein sequence ID" value="NNG34506.1"/>
    <property type="molecule type" value="Genomic_DNA"/>
</dbReference>
<dbReference type="PANTHER" id="PTHR42718:SF9">
    <property type="entry name" value="MAJOR FACILITATOR SUPERFAMILY MULTIDRUG TRANSPORTER MFSC"/>
    <property type="match status" value="1"/>
</dbReference>
<evidence type="ECO:0000256" key="8">
    <source>
        <dbReference type="SAM" id="MobiDB-lite"/>
    </source>
</evidence>
<evidence type="ECO:0000256" key="2">
    <source>
        <dbReference type="ARBA" id="ARBA00008537"/>
    </source>
</evidence>
<feature type="transmembrane region" description="Helical" evidence="9">
    <location>
        <begin position="126"/>
        <end position="147"/>
    </location>
</feature>
<gene>
    <name evidence="11" type="ORF">HKD39_01970</name>
</gene>
<sequence>MTTTDPAVPPPLDKGGAAGATRAPKDKLDAGVLKIAGVVVLGSIMSILDVTVVGVAQNQFQAQWGASPALVAWTMTAYTLALAAVIPVTGWAADRFGTKRLYMTSILLFVLGSVLCATAWDIGPLIAFRAIQGLGGGMLMPLGMTILTRAAGPERIGRVMAVLGIPMMLGPIGGPILGGWLIDVVSWHWIFLINLPIGLIALAYAFMALPKDAPTPSETFDITGFLLLSPGLAMFLFGVSSIPETGTIWSFRVLFWALLGLALCVVFVFHALHRADHPLIDLHLFKNRDLTVAIITMAIFAIAFFGVMLIFPQYFIGIRGKTPMQAGLLGAAMGVGSMITMPVAGALTDKFGPGKFVMSGLVLICVGLVPLTMLDANTSFWITTISFLVMGLGMGMTMMPTFTAALRTLKDYQIARGSTMMNITQQVAASIGTAVISVLLTNFLKRDPMSQLAYMVNPILSNPDPAKVDPALLAQAKGAVAGAAQQAGITPEQLMAGGLSSAADSFAKTVTIALILTACTLIPAFFLPRKAPDRGKQAAAPVAMH</sequence>
<dbReference type="Pfam" id="PF07690">
    <property type="entry name" value="MFS_1"/>
    <property type="match status" value="1"/>
</dbReference>
<feature type="transmembrane region" description="Helical" evidence="9">
    <location>
        <begin position="427"/>
        <end position="444"/>
    </location>
</feature>
<evidence type="ECO:0000256" key="3">
    <source>
        <dbReference type="ARBA" id="ARBA00022448"/>
    </source>
</evidence>
<keyword evidence="6 9" id="KW-1133">Transmembrane helix</keyword>
<dbReference type="InterPro" id="IPR036259">
    <property type="entry name" value="MFS_trans_sf"/>
</dbReference>
<evidence type="ECO:0000256" key="9">
    <source>
        <dbReference type="SAM" id="Phobius"/>
    </source>
</evidence>
<proteinExistence type="inferred from homology"/>
<keyword evidence="3" id="KW-0813">Transport</keyword>
<dbReference type="InterPro" id="IPR011701">
    <property type="entry name" value="MFS"/>
</dbReference>
<keyword evidence="7 9" id="KW-0472">Membrane</keyword>
<dbReference type="InterPro" id="IPR020846">
    <property type="entry name" value="MFS_dom"/>
</dbReference>
<dbReference type="NCBIfam" id="TIGR00711">
    <property type="entry name" value="efflux_EmrB"/>
    <property type="match status" value="1"/>
</dbReference>
<reference evidence="11 12" key="1">
    <citation type="submission" date="2020-05" db="EMBL/GenBank/DDBJ databases">
        <title>Nakamurella sp. DB0629 isolated from air conditioner.</title>
        <authorList>
            <person name="Kim D.H."/>
            <person name="Kim D.-U."/>
        </authorList>
    </citation>
    <scope>NUCLEOTIDE SEQUENCE [LARGE SCALE GENOMIC DNA]</scope>
    <source>
        <strain evidence="11 12">DB0629</strain>
    </source>
</reference>
<feature type="transmembrane region" description="Helical" evidence="9">
    <location>
        <begin position="188"/>
        <end position="210"/>
    </location>
</feature>
<keyword evidence="5 9" id="KW-0812">Transmembrane</keyword>
<keyword evidence="12" id="KW-1185">Reference proteome</keyword>
<feature type="transmembrane region" description="Helical" evidence="9">
    <location>
        <begin position="290"/>
        <end position="311"/>
    </location>
</feature>
<dbReference type="AlphaFoldDB" id="A0A849A4C4"/>
<feature type="transmembrane region" description="Helical" evidence="9">
    <location>
        <begin position="323"/>
        <end position="344"/>
    </location>
</feature>
<feature type="transmembrane region" description="Helical" evidence="9">
    <location>
        <begin position="68"/>
        <end position="89"/>
    </location>
</feature>
<comment type="similarity">
    <text evidence="2">Belongs to the major facilitator superfamily. EmrB family.</text>
</comment>
<feature type="transmembrane region" description="Helical" evidence="9">
    <location>
        <begin position="159"/>
        <end position="182"/>
    </location>
</feature>
<accession>A0A849A4C4</accession>
<dbReference type="RefSeq" id="WP_171198128.1">
    <property type="nucleotide sequence ID" value="NZ_JABEND010000001.1"/>
</dbReference>
<dbReference type="Proteomes" id="UP000562984">
    <property type="component" value="Unassembled WGS sequence"/>
</dbReference>
<feature type="transmembrane region" description="Helical" evidence="9">
    <location>
        <begin position="32"/>
        <end position="56"/>
    </location>
</feature>
<evidence type="ECO:0000256" key="6">
    <source>
        <dbReference type="ARBA" id="ARBA00022989"/>
    </source>
</evidence>
<feature type="transmembrane region" description="Helical" evidence="9">
    <location>
        <begin position="248"/>
        <end position="269"/>
    </location>
</feature>
<feature type="transmembrane region" description="Helical" evidence="9">
    <location>
        <begin position="101"/>
        <end position="120"/>
    </location>
</feature>
<feature type="transmembrane region" description="Helical" evidence="9">
    <location>
        <begin position="356"/>
        <end position="374"/>
    </location>
</feature>
<feature type="transmembrane region" description="Helical" evidence="9">
    <location>
        <begin position="380"/>
        <end position="406"/>
    </location>
</feature>
<dbReference type="InterPro" id="IPR004638">
    <property type="entry name" value="EmrB-like"/>
</dbReference>
<feature type="region of interest" description="Disordered" evidence="8">
    <location>
        <begin position="1"/>
        <end position="23"/>
    </location>
</feature>
<dbReference type="SUPFAM" id="SSF103473">
    <property type="entry name" value="MFS general substrate transporter"/>
    <property type="match status" value="2"/>
</dbReference>
<evidence type="ECO:0000256" key="5">
    <source>
        <dbReference type="ARBA" id="ARBA00022692"/>
    </source>
</evidence>
<feature type="domain" description="Major facilitator superfamily (MFS) profile" evidence="10">
    <location>
        <begin position="35"/>
        <end position="531"/>
    </location>
</feature>
<comment type="caution">
    <text evidence="11">The sequence shown here is derived from an EMBL/GenBank/DDBJ whole genome shotgun (WGS) entry which is preliminary data.</text>
</comment>
<evidence type="ECO:0000256" key="7">
    <source>
        <dbReference type="ARBA" id="ARBA00023136"/>
    </source>
</evidence>
<evidence type="ECO:0000313" key="12">
    <source>
        <dbReference type="Proteomes" id="UP000562984"/>
    </source>
</evidence>
<dbReference type="PROSITE" id="PS50850">
    <property type="entry name" value="MFS"/>
    <property type="match status" value="1"/>
</dbReference>
<dbReference type="PRINTS" id="PR01036">
    <property type="entry name" value="TCRTETB"/>
</dbReference>
<evidence type="ECO:0000256" key="1">
    <source>
        <dbReference type="ARBA" id="ARBA00004651"/>
    </source>
</evidence>
<dbReference type="Gene3D" id="1.20.1250.20">
    <property type="entry name" value="MFS general substrate transporter like domains"/>
    <property type="match status" value="1"/>
</dbReference>
<dbReference type="CDD" id="cd17503">
    <property type="entry name" value="MFS_LmrB_MDR_like"/>
    <property type="match status" value="1"/>
</dbReference>
<name>A0A849A4C4_9ACTN</name>
<feature type="transmembrane region" description="Helical" evidence="9">
    <location>
        <begin position="222"/>
        <end position="242"/>
    </location>
</feature>
<dbReference type="GO" id="GO:0005886">
    <property type="term" value="C:plasma membrane"/>
    <property type="evidence" value="ECO:0007669"/>
    <property type="project" value="UniProtKB-SubCell"/>
</dbReference>
<evidence type="ECO:0000313" key="11">
    <source>
        <dbReference type="EMBL" id="NNG34506.1"/>
    </source>
</evidence>
<protein>
    <submittedName>
        <fullName evidence="11">DHA2 family efflux MFS transporter permease subunit</fullName>
    </submittedName>
</protein>
<keyword evidence="4" id="KW-1003">Cell membrane</keyword>
<evidence type="ECO:0000256" key="4">
    <source>
        <dbReference type="ARBA" id="ARBA00022475"/>
    </source>
</evidence>